<dbReference type="InParanoid" id="A0A5J5EYV0"/>
<accession>A0A5J5EYV0</accession>
<keyword evidence="2" id="KW-1185">Reference proteome</keyword>
<evidence type="ECO:0000313" key="2">
    <source>
        <dbReference type="Proteomes" id="UP000326924"/>
    </source>
</evidence>
<comment type="caution">
    <text evidence="1">The sequence shown here is derived from an EMBL/GenBank/DDBJ whole genome shotgun (WGS) entry which is preliminary data.</text>
</comment>
<dbReference type="AlphaFoldDB" id="A0A5J5EYV0"/>
<dbReference type="EMBL" id="VXIS01000077">
    <property type="protein sequence ID" value="KAA8907608.1"/>
    <property type="molecule type" value="Genomic_DNA"/>
</dbReference>
<organism evidence="1 2">
    <name type="scientific">Sphaerosporella brunnea</name>
    <dbReference type="NCBI Taxonomy" id="1250544"/>
    <lineage>
        <taxon>Eukaryota</taxon>
        <taxon>Fungi</taxon>
        <taxon>Dikarya</taxon>
        <taxon>Ascomycota</taxon>
        <taxon>Pezizomycotina</taxon>
        <taxon>Pezizomycetes</taxon>
        <taxon>Pezizales</taxon>
        <taxon>Pyronemataceae</taxon>
        <taxon>Sphaerosporella</taxon>
    </lineage>
</organism>
<sequence>MYIGTSIKGKSITLADGQIAQRQQSLGMNSVGPPERASTSIKCHALHGFEWEGKNSQSGDMPYGVQDWQKTGLSGFRHGVNPFERNGLFQLRPVWTTHLGPRSRCLPALDATQHKGARGARQTPELSTMFKEHKDPKTGFSLISILICQGFDHLVRSEIATLSASTRYSDLEGVARHLPNAQGASPGLTHIVVRHLPHGPTCLLAALLEYTVFPSTWLQQKKICRQRLETAMPSFLKLAIDVPLSSKTPSLKKK</sequence>
<name>A0A5J5EYV0_9PEZI</name>
<evidence type="ECO:0000313" key="1">
    <source>
        <dbReference type="EMBL" id="KAA8907608.1"/>
    </source>
</evidence>
<dbReference type="Proteomes" id="UP000326924">
    <property type="component" value="Unassembled WGS sequence"/>
</dbReference>
<gene>
    <name evidence="1" type="ORF">FN846DRAFT_889787</name>
</gene>
<protein>
    <submittedName>
        <fullName evidence="1">Uncharacterized protein</fullName>
    </submittedName>
</protein>
<reference evidence="1 2" key="1">
    <citation type="submission" date="2019-09" db="EMBL/GenBank/DDBJ databases">
        <title>Draft genome of the ectomycorrhizal ascomycete Sphaerosporella brunnea.</title>
        <authorList>
            <consortium name="DOE Joint Genome Institute"/>
            <person name="Benucci G.M."/>
            <person name="Marozzi G."/>
            <person name="Antonielli L."/>
            <person name="Sanchez S."/>
            <person name="Marco P."/>
            <person name="Wang X."/>
            <person name="Falini L.B."/>
            <person name="Barry K."/>
            <person name="Haridas S."/>
            <person name="Lipzen A."/>
            <person name="Labutti K."/>
            <person name="Grigoriev I.V."/>
            <person name="Murat C."/>
            <person name="Martin F."/>
            <person name="Albertini E."/>
            <person name="Donnini D."/>
            <person name="Bonito G."/>
        </authorList>
    </citation>
    <scope>NUCLEOTIDE SEQUENCE [LARGE SCALE GENOMIC DNA]</scope>
    <source>
        <strain evidence="1 2">Sb_GMNB300</strain>
    </source>
</reference>
<proteinExistence type="predicted"/>